<dbReference type="InterPro" id="IPR013785">
    <property type="entry name" value="Aldolase_TIM"/>
</dbReference>
<keyword evidence="1" id="KW-0408">Iron</keyword>
<gene>
    <name evidence="2" type="ORF">LCGC14_1020400</name>
</gene>
<keyword evidence="1" id="KW-0004">4Fe-4S</keyword>
<reference evidence="2" key="1">
    <citation type="journal article" date="2015" name="Nature">
        <title>Complex archaea that bridge the gap between prokaryotes and eukaryotes.</title>
        <authorList>
            <person name="Spang A."/>
            <person name="Saw J.H."/>
            <person name="Jorgensen S.L."/>
            <person name="Zaremba-Niedzwiedzka K."/>
            <person name="Martijn J."/>
            <person name="Lind A.E."/>
            <person name="van Eijk R."/>
            <person name="Schleper C."/>
            <person name="Guy L."/>
            <person name="Ettema T.J."/>
        </authorList>
    </citation>
    <scope>NUCLEOTIDE SEQUENCE</scope>
</reference>
<protein>
    <recommendedName>
        <fullName evidence="3">Radical SAM core domain-containing protein</fullName>
    </recommendedName>
</protein>
<proteinExistence type="predicted"/>
<keyword evidence="1" id="KW-0411">Iron-sulfur</keyword>
<comment type="caution">
    <text evidence="2">The sequence shown here is derived from an EMBL/GenBank/DDBJ whole genome shotgun (WGS) entry which is preliminary data.</text>
</comment>
<evidence type="ECO:0008006" key="3">
    <source>
        <dbReference type="Google" id="ProtNLM"/>
    </source>
</evidence>
<organism evidence="2">
    <name type="scientific">marine sediment metagenome</name>
    <dbReference type="NCBI Taxonomy" id="412755"/>
    <lineage>
        <taxon>unclassified sequences</taxon>
        <taxon>metagenomes</taxon>
        <taxon>ecological metagenomes</taxon>
    </lineage>
</organism>
<dbReference type="GO" id="GO:0051539">
    <property type="term" value="F:4 iron, 4 sulfur cluster binding"/>
    <property type="evidence" value="ECO:0007669"/>
    <property type="project" value="UniProtKB-KW"/>
</dbReference>
<accession>A0A0F9MXK6</accession>
<dbReference type="EMBL" id="LAZR01004074">
    <property type="protein sequence ID" value="KKN12040.1"/>
    <property type="molecule type" value="Genomic_DNA"/>
</dbReference>
<name>A0A0F9MXK6_9ZZZZ</name>
<evidence type="ECO:0000313" key="2">
    <source>
        <dbReference type="EMBL" id="KKN12040.1"/>
    </source>
</evidence>
<dbReference type="InterPro" id="IPR058240">
    <property type="entry name" value="rSAM_sf"/>
</dbReference>
<dbReference type="PANTHER" id="PTHR42836">
    <property type="entry name" value="7-CARBOXY-7-DEAZAGUANINE SYNTHASE"/>
    <property type="match status" value="1"/>
</dbReference>
<dbReference type="PANTHER" id="PTHR42836:SF1">
    <property type="entry name" value="7-CARBOXY-7-DEAZAGUANINE SYNTHASE"/>
    <property type="match status" value="1"/>
</dbReference>
<sequence length="175" mass="20362">MVTRVSELHPYPRSWVCITGGEPLLQGDEVEEVVKKLREGKYNLTIETNGSIPKPKWWTRLDSWCVDVKCPSSGMEDNFVDSWFKTRDKDQIKFVVGTEEDLVFVKKVLHDHIEFGIPKIIVSPIIDLSLPLIKGDSTIIKNREFLQKVWEFCMDNNIRWSMQDHKLVFGNRRGV</sequence>
<evidence type="ECO:0000256" key="1">
    <source>
        <dbReference type="ARBA" id="ARBA00022485"/>
    </source>
</evidence>
<keyword evidence="1" id="KW-0479">Metal-binding</keyword>
<dbReference type="Gene3D" id="3.20.20.70">
    <property type="entry name" value="Aldolase class I"/>
    <property type="match status" value="1"/>
</dbReference>
<dbReference type="SUPFAM" id="SSF102114">
    <property type="entry name" value="Radical SAM enzymes"/>
    <property type="match status" value="1"/>
</dbReference>
<dbReference type="AlphaFoldDB" id="A0A0F9MXK6"/>